<dbReference type="PANTHER" id="PTHR21656:SF2">
    <property type="entry name" value="MALE-SPECIFIC LETHAL 1 HOMOLOG"/>
    <property type="match status" value="1"/>
</dbReference>
<feature type="compositionally biased region" description="Low complexity" evidence="2">
    <location>
        <begin position="377"/>
        <end position="389"/>
    </location>
</feature>
<protein>
    <submittedName>
        <fullName evidence="5">Male-specific lethal 1 homolog</fullName>
    </submittedName>
</protein>
<dbReference type="GO" id="GO:0003682">
    <property type="term" value="F:chromatin binding"/>
    <property type="evidence" value="ECO:0007669"/>
    <property type="project" value="TreeGrafter"/>
</dbReference>
<dbReference type="Pfam" id="PF15275">
    <property type="entry name" value="PEHE"/>
    <property type="match status" value="1"/>
</dbReference>
<dbReference type="InterPro" id="IPR029332">
    <property type="entry name" value="PEHE_dom"/>
</dbReference>
<evidence type="ECO:0000256" key="2">
    <source>
        <dbReference type="SAM" id="MobiDB-lite"/>
    </source>
</evidence>
<evidence type="ECO:0000313" key="4">
    <source>
        <dbReference type="Proteomes" id="UP000695007"/>
    </source>
</evidence>
<keyword evidence="4" id="KW-1185">Reference proteome</keyword>
<evidence type="ECO:0000256" key="1">
    <source>
        <dbReference type="SAM" id="Coils"/>
    </source>
</evidence>
<evidence type="ECO:0000313" key="5">
    <source>
        <dbReference type="RefSeq" id="XP_011496089.1"/>
    </source>
</evidence>
<feature type="coiled-coil region" evidence="1">
    <location>
        <begin position="231"/>
        <end position="279"/>
    </location>
</feature>
<dbReference type="Gene3D" id="6.10.250.2000">
    <property type="match status" value="1"/>
</dbReference>
<name>A0AAJ6YDJ9_9HYME</name>
<feature type="domain" description="PEHE" evidence="3">
    <location>
        <begin position="452"/>
        <end position="582"/>
    </location>
</feature>
<evidence type="ECO:0000259" key="3">
    <source>
        <dbReference type="PROSITE" id="PS52052"/>
    </source>
</evidence>
<dbReference type="Gene3D" id="1.20.5.170">
    <property type="match status" value="1"/>
</dbReference>
<gene>
    <name evidence="5" type="primary">LOC105360786</name>
</gene>
<dbReference type="Proteomes" id="UP000695007">
    <property type="component" value="Unplaced"/>
</dbReference>
<dbReference type="InterPro" id="IPR026711">
    <property type="entry name" value="Msl-1"/>
</dbReference>
<feature type="compositionally biased region" description="Basic and acidic residues" evidence="2">
    <location>
        <begin position="145"/>
        <end position="163"/>
    </location>
</feature>
<dbReference type="PANTHER" id="PTHR21656">
    <property type="entry name" value="MALE-SPECIFIC LETHAL-1 PROTEIN"/>
    <property type="match status" value="1"/>
</dbReference>
<reference evidence="5" key="1">
    <citation type="submission" date="2025-08" db="UniProtKB">
        <authorList>
            <consortium name="RefSeq"/>
        </authorList>
    </citation>
    <scope>IDENTIFICATION</scope>
</reference>
<dbReference type="SMART" id="SM01300">
    <property type="entry name" value="PEHE"/>
    <property type="match status" value="1"/>
</dbReference>
<proteinExistence type="predicted"/>
<sequence>AVAVANTTTTATTATTINTTTTTTTTTTINSTSITTSITAIAAAAATATAASCGGAAAAAATALEVLGGTEAAARELNYRRASSESLSLDDENQQRPGLAALGKVNEEEVSRGEVVSYNMVAAMNEHLSSSSVTNSVRLTTTNTVKDKVKDQNKDKEKNRVSTEDSGKVVGILGFPCDFDHMYASMTDGGAPATATSTLGVSPLRGNEARQNDFTEVKHLKELLLLHLDLIQQQSEQIVTKDKLLAALRQENETLKLRLERMDRRVNLQKLRSENAENAIDHVGPCSPPSLNTSLNSLPSTSEHHKITQPDSISPQYGESFKIRLNTTGGITTVKQELPDKFECKQESTGDSWENKKKRRSESIAVNNSIKRKRGVSSSSTISNDTSSTLPDTLGGKGPSHENLKKSEKKGKSLSKRECFLTTEEHYYTAVGETNYSLSLKDRSSPDTSSSNLEVPNWRVKVYTSCYTMEGTENLDDEIFNKRHLKLENDERRRKRWDVQRIREQRHIEKLKQRQERQSHHAACYNINHTGPCLSSIDEENVTTLWPEIDQIQSIQVDTQLPISAFGASVPSFIPSEFSLPWLINAKSKARRPKRSNSRRRKSSRR</sequence>
<dbReference type="KEGG" id="csol:105360786"/>
<feature type="region of interest" description="Disordered" evidence="2">
    <location>
        <begin position="279"/>
        <end position="317"/>
    </location>
</feature>
<organism evidence="4 5">
    <name type="scientific">Ceratosolen solmsi marchali</name>
    <dbReference type="NCBI Taxonomy" id="326594"/>
    <lineage>
        <taxon>Eukaryota</taxon>
        <taxon>Metazoa</taxon>
        <taxon>Ecdysozoa</taxon>
        <taxon>Arthropoda</taxon>
        <taxon>Hexapoda</taxon>
        <taxon>Insecta</taxon>
        <taxon>Pterygota</taxon>
        <taxon>Neoptera</taxon>
        <taxon>Endopterygota</taxon>
        <taxon>Hymenoptera</taxon>
        <taxon>Apocrita</taxon>
        <taxon>Proctotrupomorpha</taxon>
        <taxon>Chalcidoidea</taxon>
        <taxon>Agaonidae</taxon>
        <taxon>Agaoninae</taxon>
        <taxon>Ceratosolen</taxon>
    </lineage>
</organism>
<dbReference type="AlphaFoldDB" id="A0AAJ6YDJ9"/>
<dbReference type="GO" id="GO:0072487">
    <property type="term" value="C:MSL complex"/>
    <property type="evidence" value="ECO:0007669"/>
    <property type="project" value="InterPro"/>
</dbReference>
<feature type="region of interest" description="Disordered" evidence="2">
    <location>
        <begin position="342"/>
        <end position="410"/>
    </location>
</feature>
<accession>A0AAJ6YDJ9</accession>
<dbReference type="GeneID" id="105360786"/>
<keyword evidence="1" id="KW-0175">Coiled coil</keyword>
<feature type="non-terminal residue" evidence="5">
    <location>
        <position position="1"/>
    </location>
</feature>
<feature type="region of interest" description="Disordered" evidence="2">
    <location>
        <begin position="144"/>
        <end position="163"/>
    </location>
</feature>
<dbReference type="PROSITE" id="PS52052">
    <property type="entry name" value="PEHE"/>
    <property type="match status" value="1"/>
</dbReference>
<feature type="compositionally biased region" description="Low complexity" evidence="2">
    <location>
        <begin position="289"/>
        <end position="301"/>
    </location>
</feature>
<dbReference type="RefSeq" id="XP_011496089.1">
    <property type="nucleotide sequence ID" value="XM_011497787.1"/>
</dbReference>